<evidence type="ECO:0000313" key="1">
    <source>
        <dbReference type="EMBL" id="MBA7900272.1"/>
    </source>
</evidence>
<dbReference type="Gene3D" id="2.160.10.10">
    <property type="entry name" value="Hexapeptide repeat proteins"/>
    <property type="match status" value="1"/>
</dbReference>
<keyword evidence="2" id="KW-0012">Acyltransferase</keyword>
<keyword evidence="2" id="KW-0808">Transferase</keyword>
<dbReference type="AlphaFoldDB" id="A0A7L5X9P8"/>
<evidence type="ECO:0000313" key="3">
    <source>
        <dbReference type="Proteomes" id="UP000510862"/>
    </source>
</evidence>
<name>A0A7L5X9P8_9ESCH</name>
<evidence type="ECO:0000313" key="4">
    <source>
        <dbReference type="Proteomes" id="UP000518474"/>
    </source>
</evidence>
<dbReference type="RefSeq" id="WP_181236967.1">
    <property type="nucleotide sequence ID" value="NZ_CP056697.1"/>
</dbReference>
<sequence length="198" mass="21861">MKNIKVTGNASANTIQYNILNAVGDNKIDFWRNSSGNVIVFGENFYCNQLKIVIKGNNNKLIFGEGVKFTGHILIVGSNRNVEIGRNTTAQGVYILSRDEDVLIGEECMLSREIEIRSTDVHKIYDLTSGIQLNSARKVIIGDHVWVAARAMISKGAIIPNGCIIGAASFVNKEYTIPNSIIAGVPARIVKKNIRWER</sequence>
<dbReference type="PANTHER" id="PTHR23416:SF78">
    <property type="entry name" value="LIPOPOLYSACCHARIDE BIOSYNTHESIS O-ACETYL TRANSFERASE WBBJ-RELATED"/>
    <property type="match status" value="1"/>
</dbReference>
<dbReference type="PANTHER" id="PTHR23416">
    <property type="entry name" value="SIALIC ACID SYNTHASE-RELATED"/>
    <property type="match status" value="1"/>
</dbReference>
<evidence type="ECO:0000313" key="2">
    <source>
        <dbReference type="EMBL" id="QLP28384.1"/>
    </source>
</evidence>
<dbReference type="InterPro" id="IPR051159">
    <property type="entry name" value="Hexapeptide_acetyltransf"/>
</dbReference>
<proteinExistence type="predicted"/>
<dbReference type="Proteomes" id="UP000510862">
    <property type="component" value="Chromosome"/>
</dbReference>
<reference evidence="3 4" key="1">
    <citation type="submission" date="2020-06" db="EMBL/GenBank/DDBJ databases">
        <title>REHAB project genomes.</title>
        <authorList>
            <person name="Shaw L.P."/>
        </authorList>
    </citation>
    <scope>NUCLEOTIDE SEQUENCE [LARGE SCALE GENOMIC DNA]</scope>
    <source>
        <strain evidence="2 3">RHB42-C09</strain>
        <strain evidence="1 4">RHBSTW-00604</strain>
    </source>
</reference>
<gene>
    <name evidence="2" type="ORF">HV018_17725</name>
    <name evidence="1" type="ORF">HV245_19300</name>
</gene>
<dbReference type="GO" id="GO:0016746">
    <property type="term" value="F:acyltransferase activity"/>
    <property type="evidence" value="ECO:0007669"/>
    <property type="project" value="UniProtKB-KW"/>
</dbReference>
<dbReference type="InterPro" id="IPR011004">
    <property type="entry name" value="Trimer_LpxA-like_sf"/>
</dbReference>
<dbReference type="EMBL" id="CP058207">
    <property type="protein sequence ID" value="QLP28384.1"/>
    <property type="molecule type" value="Genomic_DNA"/>
</dbReference>
<dbReference type="EMBL" id="JABXPT010000012">
    <property type="protein sequence ID" value="MBA7900272.1"/>
    <property type="molecule type" value="Genomic_DNA"/>
</dbReference>
<accession>A0A7L5X9P8</accession>
<organism evidence="2 3">
    <name type="scientific">Escherichia marmotae</name>
    <dbReference type="NCBI Taxonomy" id="1499973"/>
    <lineage>
        <taxon>Bacteria</taxon>
        <taxon>Pseudomonadati</taxon>
        <taxon>Pseudomonadota</taxon>
        <taxon>Gammaproteobacteria</taxon>
        <taxon>Enterobacterales</taxon>
        <taxon>Enterobacteriaceae</taxon>
        <taxon>Escherichia</taxon>
    </lineage>
</organism>
<dbReference type="Proteomes" id="UP000518474">
    <property type="component" value="Unassembled WGS sequence"/>
</dbReference>
<protein>
    <submittedName>
        <fullName evidence="2">Acyltransferase</fullName>
    </submittedName>
</protein>
<dbReference type="SUPFAM" id="SSF51161">
    <property type="entry name" value="Trimeric LpxA-like enzymes"/>
    <property type="match status" value="1"/>
</dbReference>